<gene>
    <name evidence="2" type="ORF">Q3M24_05690</name>
</gene>
<keyword evidence="1" id="KW-1277">Toxin-antitoxin system</keyword>
<name>A0AAU8LYF3_9BACT</name>
<accession>A0AAU8LYF3</accession>
<dbReference type="Pfam" id="PF05016">
    <property type="entry name" value="ParE_toxin"/>
    <property type="match status" value="1"/>
</dbReference>
<dbReference type="EMBL" id="CP159373">
    <property type="protein sequence ID" value="XCN74241.1"/>
    <property type="molecule type" value="Genomic_DNA"/>
</dbReference>
<dbReference type="SUPFAM" id="SSF143011">
    <property type="entry name" value="RelE-like"/>
    <property type="match status" value="1"/>
</dbReference>
<reference evidence="2" key="1">
    <citation type="journal article" date="2024" name="Syst. Appl. Microbiol.">
        <title>First single-strain enrichments of Electrothrix cable bacteria, description of E. aestuarii sp. nov. and E. rattekaaiensis sp. nov., and proposal of a cable bacteria taxonomy following the rules of the SeqCode.</title>
        <authorList>
            <person name="Plum-Jensen L.E."/>
            <person name="Schramm A."/>
            <person name="Marshall I.P.G."/>
        </authorList>
    </citation>
    <scope>NUCLEOTIDE SEQUENCE</scope>
    <source>
        <strain evidence="2">Rat1</strain>
    </source>
</reference>
<dbReference type="AlphaFoldDB" id="A0AAU8LYF3"/>
<organism evidence="2">
    <name type="scientific">Candidatus Electrothrix aestuarii</name>
    <dbReference type="NCBI Taxonomy" id="3062594"/>
    <lineage>
        <taxon>Bacteria</taxon>
        <taxon>Pseudomonadati</taxon>
        <taxon>Thermodesulfobacteriota</taxon>
        <taxon>Desulfobulbia</taxon>
        <taxon>Desulfobulbales</taxon>
        <taxon>Desulfobulbaceae</taxon>
        <taxon>Candidatus Electrothrix</taxon>
    </lineage>
</organism>
<dbReference type="Gene3D" id="3.30.2310.20">
    <property type="entry name" value="RelE-like"/>
    <property type="match status" value="1"/>
</dbReference>
<protein>
    <submittedName>
        <fullName evidence="2">Type II toxin-antitoxin system RelE/ParE family toxin</fullName>
    </submittedName>
</protein>
<sequence length="88" mass="10354">MNVGYSKKFLKQLAVLPSGVRAKIESFVFDELPRLDSFAESGKVEKMSGYKSFYKVRFGSYRVGLHKQQEKVVVKLVMHRREIYRYFP</sequence>
<evidence type="ECO:0000313" key="2">
    <source>
        <dbReference type="EMBL" id="XCN74241.1"/>
    </source>
</evidence>
<reference evidence="2" key="2">
    <citation type="submission" date="2024-06" db="EMBL/GenBank/DDBJ databases">
        <authorList>
            <person name="Plum-Jensen L.E."/>
            <person name="Schramm A."/>
            <person name="Marshall I.P.G."/>
        </authorList>
    </citation>
    <scope>NUCLEOTIDE SEQUENCE</scope>
    <source>
        <strain evidence="2">Rat1</strain>
    </source>
</reference>
<dbReference type="InterPro" id="IPR007712">
    <property type="entry name" value="RelE/ParE_toxin"/>
</dbReference>
<dbReference type="InterPro" id="IPR052747">
    <property type="entry name" value="TA_system_RelE_toxin"/>
</dbReference>
<dbReference type="KEGG" id="eaj:Q3M24_05690"/>
<dbReference type="PANTHER" id="PTHR38813:SF1">
    <property type="entry name" value="TOXIN RELE1-RELATED"/>
    <property type="match status" value="1"/>
</dbReference>
<proteinExistence type="predicted"/>
<dbReference type="InterPro" id="IPR035093">
    <property type="entry name" value="RelE/ParE_toxin_dom_sf"/>
</dbReference>
<dbReference type="PANTHER" id="PTHR38813">
    <property type="match status" value="1"/>
</dbReference>
<evidence type="ECO:0000256" key="1">
    <source>
        <dbReference type="ARBA" id="ARBA00022649"/>
    </source>
</evidence>